<reference evidence="2" key="2">
    <citation type="submission" date="2015-01" db="EMBL/GenBank/DDBJ databases">
        <title>Evolutionary Origins and Diversification of the Mycorrhizal Mutualists.</title>
        <authorList>
            <consortium name="DOE Joint Genome Institute"/>
            <consortium name="Mycorrhizal Genomics Consortium"/>
            <person name="Kohler A."/>
            <person name="Kuo A."/>
            <person name="Nagy L.G."/>
            <person name="Floudas D."/>
            <person name="Copeland A."/>
            <person name="Barry K.W."/>
            <person name="Cichocki N."/>
            <person name="Veneault-Fourrey C."/>
            <person name="LaButti K."/>
            <person name="Lindquist E.A."/>
            <person name="Lipzen A."/>
            <person name="Lundell T."/>
            <person name="Morin E."/>
            <person name="Murat C."/>
            <person name="Riley R."/>
            <person name="Ohm R."/>
            <person name="Sun H."/>
            <person name="Tunlid A."/>
            <person name="Henrissat B."/>
            <person name="Grigoriev I.V."/>
            <person name="Hibbett D.S."/>
            <person name="Martin F."/>
        </authorList>
    </citation>
    <scope>NUCLEOTIDE SEQUENCE [LARGE SCALE GENOMIC DNA]</scope>
    <source>
        <strain evidence="2">Marx 270</strain>
    </source>
</reference>
<sequence>MITFHFSGGPQTFFLDRPWLGGYLVQIADNNYSDLNFQRASILPPVVGLEFDFDMCRSSDSPMITTLHENLHKSFFRNPAQGAESNVPATYPGLSLGHLEHLYFGYGLYAIVNPIKLVGPPPILDAQRPPPGTSSEAP</sequence>
<dbReference type="AlphaFoldDB" id="A0A0C3ID13"/>
<evidence type="ECO:0000313" key="1">
    <source>
        <dbReference type="EMBL" id="KIN94922.1"/>
    </source>
</evidence>
<dbReference type="InParanoid" id="A0A0C3ID13"/>
<accession>A0A0C3ID13</accession>
<keyword evidence="2" id="KW-1185">Reference proteome</keyword>
<dbReference type="Proteomes" id="UP000054217">
    <property type="component" value="Unassembled WGS sequence"/>
</dbReference>
<proteinExistence type="predicted"/>
<dbReference type="EMBL" id="KN832082">
    <property type="protein sequence ID" value="KIN94922.1"/>
    <property type="molecule type" value="Genomic_DNA"/>
</dbReference>
<reference evidence="1 2" key="1">
    <citation type="submission" date="2014-04" db="EMBL/GenBank/DDBJ databases">
        <authorList>
            <consortium name="DOE Joint Genome Institute"/>
            <person name="Kuo A."/>
            <person name="Kohler A."/>
            <person name="Costa M.D."/>
            <person name="Nagy L.G."/>
            <person name="Floudas D."/>
            <person name="Copeland A."/>
            <person name="Barry K.W."/>
            <person name="Cichocki N."/>
            <person name="Veneault-Fourrey C."/>
            <person name="LaButti K."/>
            <person name="Lindquist E.A."/>
            <person name="Lipzen A."/>
            <person name="Lundell T."/>
            <person name="Morin E."/>
            <person name="Murat C."/>
            <person name="Sun H."/>
            <person name="Tunlid A."/>
            <person name="Henrissat B."/>
            <person name="Grigoriev I.V."/>
            <person name="Hibbett D.S."/>
            <person name="Martin F."/>
            <person name="Nordberg H.P."/>
            <person name="Cantor M.N."/>
            <person name="Hua S.X."/>
        </authorList>
    </citation>
    <scope>NUCLEOTIDE SEQUENCE [LARGE SCALE GENOMIC DNA]</scope>
    <source>
        <strain evidence="1 2">Marx 270</strain>
    </source>
</reference>
<protein>
    <submittedName>
        <fullName evidence="1">Uncharacterized protein</fullName>
    </submittedName>
</protein>
<organism evidence="1 2">
    <name type="scientific">Pisolithus tinctorius Marx 270</name>
    <dbReference type="NCBI Taxonomy" id="870435"/>
    <lineage>
        <taxon>Eukaryota</taxon>
        <taxon>Fungi</taxon>
        <taxon>Dikarya</taxon>
        <taxon>Basidiomycota</taxon>
        <taxon>Agaricomycotina</taxon>
        <taxon>Agaricomycetes</taxon>
        <taxon>Agaricomycetidae</taxon>
        <taxon>Boletales</taxon>
        <taxon>Sclerodermatineae</taxon>
        <taxon>Pisolithaceae</taxon>
        <taxon>Pisolithus</taxon>
    </lineage>
</organism>
<dbReference type="HOGENOM" id="CLU_1856101_0_0_1"/>
<evidence type="ECO:0000313" key="2">
    <source>
        <dbReference type="Proteomes" id="UP000054217"/>
    </source>
</evidence>
<gene>
    <name evidence="1" type="ORF">M404DRAFT_34613</name>
</gene>
<name>A0A0C3ID13_PISTI</name>